<comment type="caution">
    <text evidence="2">The sequence shown here is derived from an EMBL/GenBank/DDBJ whole genome shotgun (WGS) entry which is preliminary data.</text>
</comment>
<dbReference type="AlphaFoldDB" id="A0A2R5GVP7"/>
<sequence length="755" mass="83518">MGRHTGPRRSTAAVIAEKKRTEEFKRKANEAMKRLVDASQKMTDTVQRIRNLDSKLVIKSSGAASAQADETGHEAVLDVPPRDADEQGVAKDTKAGCEKKCSSCSSCKACDFWSDVYKDRGYGDCQDCLHEKFCTHCSGGKCTISCKRKAAVKIKQEPIEKESKAVDAKRERSESNDEQEQRDAKKSKPGCQQRCATCSSCDSCKFWSDKVRFAKYCDCQECGHCDHCAHCTSEECTRADVRAAAKKIKQVAMQQGPKAEQEDDTKAKVAWIKAHLGMEDEATAEPKKAAKVVEKVRRHAEEAAKADAKAGEDVERKADADKTLAEQKDGLKAEVDRLKAQLEIERELEREATANAKKAAKVLAEARLNAEQARLKAEQDVKLKADQEVKLKDGQAKLKDGQAKLKADQAKLKADQDELKAEQAKLKDGQAKLKADQAKLKTDQAKLKADQDELKAKKDEFEAGEDAKRKAEQEAELKAKQVAEPQAAQQGQQQQGQQQQALGHVQRDEGMHASLLVRFQEPLEAQFRTTDQNFLEYAKMHAFSMDRLVPKINDGTDGATRLMIRGETPSDFLARSKFVSSVEGQALSKEKVSAENVHGLDVFISSRIMGNVATKNAYPVEIDAERVAELPLYQARQAVARMVAERVATALDGGPMLGMPRNAWSQPSCGWFPGQLDKIVAGISAQTQCTFLIDCNERIPVDVKARLKTTNHRAMESIALLRETIVKAVKDHVMQETRPGGALDIPFRTMKFSNV</sequence>
<feature type="region of interest" description="Disordered" evidence="1">
    <location>
        <begin position="159"/>
        <end position="185"/>
    </location>
</feature>
<proteinExistence type="predicted"/>
<protein>
    <submittedName>
        <fullName evidence="2">Uncharacterized protein</fullName>
    </submittedName>
</protein>
<organism evidence="2 3">
    <name type="scientific">Hondaea fermentalgiana</name>
    <dbReference type="NCBI Taxonomy" id="2315210"/>
    <lineage>
        <taxon>Eukaryota</taxon>
        <taxon>Sar</taxon>
        <taxon>Stramenopiles</taxon>
        <taxon>Bigyra</taxon>
        <taxon>Labyrinthulomycetes</taxon>
        <taxon>Thraustochytrida</taxon>
        <taxon>Thraustochytriidae</taxon>
        <taxon>Hondaea</taxon>
    </lineage>
</organism>
<gene>
    <name evidence="2" type="ORF">FCC1311_106232</name>
</gene>
<reference evidence="2 3" key="1">
    <citation type="submission" date="2017-12" db="EMBL/GenBank/DDBJ databases">
        <title>Sequencing, de novo assembly and annotation of complete genome of a new Thraustochytrid species, strain FCC1311.</title>
        <authorList>
            <person name="Sedici K."/>
            <person name="Godart F."/>
            <person name="Aiese Cigliano R."/>
            <person name="Sanseverino W."/>
            <person name="Barakat M."/>
            <person name="Ortet P."/>
            <person name="Marechal E."/>
            <person name="Cagnac O."/>
            <person name="Amato A."/>
        </authorList>
    </citation>
    <scope>NUCLEOTIDE SEQUENCE [LARGE SCALE GENOMIC DNA]</scope>
</reference>
<feature type="compositionally biased region" description="Basic and acidic residues" evidence="1">
    <location>
        <begin position="427"/>
        <end position="481"/>
    </location>
</feature>
<evidence type="ECO:0000256" key="1">
    <source>
        <dbReference type="SAM" id="MobiDB-lite"/>
    </source>
</evidence>
<feature type="region of interest" description="Disordered" evidence="1">
    <location>
        <begin position="427"/>
        <end position="506"/>
    </location>
</feature>
<name>A0A2R5GVP7_9STRA</name>
<dbReference type="Proteomes" id="UP000241890">
    <property type="component" value="Unassembled WGS sequence"/>
</dbReference>
<evidence type="ECO:0000313" key="2">
    <source>
        <dbReference type="EMBL" id="GBG34399.1"/>
    </source>
</evidence>
<dbReference type="EMBL" id="BEYU01000192">
    <property type="protein sequence ID" value="GBG34399.1"/>
    <property type="molecule type" value="Genomic_DNA"/>
</dbReference>
<keyword evidence="3" id="KW-1185">Reference proteome</keyword>
<accession>A0A2R5GVP7</accession>
<feature type="region of interest" description="Disordered" evidence="1">
    <location>
        <begin position="301"/>
        <end position="330"/>
    </location>
</feature>
<feature type="compositionally biased region" description="Low complexity" evidence="1">
    <location>
        <begin position="486"/>
        <end position="501"/>
    </location>
</feature>
<evidence type="ECO:0000313" key="3">
    <source>
        <dbReference type="Proteomes" id="UP000241890"/>
    </source>
</evidence>
<dbReference type="InParanoid" id="A0A2R5GVP7"/>